<evidence type="ECO:0000256" key="5">
    <source>
        <dbReference type="ARBA" id="ARBA00023242"/>
    </source>
</evidence>
<dbReference type="GO" id="GO:0003677">
    <property type="term" value="F:DNA binding"/>
    <property type="evidence" value="ECO:0007669"/>
    <property type="project" value="UniProtKB-KW"/>
</dbReference>
<evidence type="ECO:0000256" key="1">
    <source>
        <dbReference type="ARBA" id="ARBA00004123"/>
    </source>
</evidence>
<evidence type="ECO:0000256" key="3">
    <source>
        <dbReference type="ARBA" id="ARBA00023125"/>
    </source>
</evidence>
<keyword evidence="5" id="KW-0539">Nucleus</keyword>
<evidence type="ECO:0000313" key="7">
    <source>
        <dbReference type="EMBL" id="KAF9890463.1"/>
    </source>
</evidence>
<comment type="caution">
    <text evidence="7">The sequence shown here is derived from an EMBL/GenBank/DDBJ whole genome shotgun (WGS) entry which is preliminary data.</text>
</comment>
<dbReference type="GO" id="GO:0000981">
    <property type="term" value="F:DNA-binding transcription factor activity, RNA polymerase II-specific"/>
    <property type="evidence" value="ECO:0007669"/>
    <property type="project" value="InterPro"/>
</dbReference>
<dbReference type="AlphaFoldDB" id="A0AAD4CRH8"/>
<dbReference type="GO" id="GO:0005634">
    <property type="term" value="C:nucleus"/>
    <property type="evidence" value="ECO:0007669"/>
    <property type="project" value="UniProtKB-SubCell"/>
</dbReference>
<accession>A0AAD4CRH8</accession>
<dbReference type="Gene3D" id="4.10.240.10">
    <property type="entry name" value="Zn(2)-C6 fungal-type DNA-binding domain"/>
    <property type="match status" value="1"/>
</dbReference>
<dbReference type="PANTHER" id="PTHR37534">
    <property type="entry name" value="TRANSCRIPTIONAL ACTIVATOR PROTEIN UGA3"/>
    <property type="match status" value="1"/>
</dbReference>
<dbReference type="InterPro" id="IPR036864">
    <property type="entry name" value="Zn2-C6_fun-type_DNA-bd_sf"/>
</dbReference>
<dbReference type="Proteomes" id="UP001194746">
    <property type="component" value="Unassembled WGS sequence"/>
</dbReference>
<dbReference type="CDD" id="cd00067">
    <property type="entry name" value="GAL4"/>
    <property type="match status" value="1"/>
</dbReference>
<gene>
    <name evidence="7" type="ORF">FE257_005868</name>
</gene>
<evidence type="ECO:0000313" key="8">
    <source>
        <dbReference type="Proteomes" id="UP001194746"/>
    </source>
</evidence>
<evidence type="ECO:0000259" key="6">
    <source>
        <dbReference type="PROSITE" id="PS50048"/>
    </source>
</evidence>
<evidence type="ECO:0000256" key="2">
    <source>
        <dbReference type="ARBA" id="ARBA00023015"/>
    </source>
</evidence>
<dbReference type="SMART" id="SM00066">
    <property type="entry name" value="GAL4"/>
    <property type="match status" value="1"/>
</dbReference>
<dbReference type="EMBL" id="VCAU01000026">
    <property type="protein sequence ID" value="KAF9890463.1"/>
    <property type="molecule type" value="Genomic_DNA"/>
</dbReference>
<dbReference type="InterPro" id="IPR001138">
    <property type="entry name" value="Zn2Cys6_DnaBD"/>
</dbReference>
<reference evidence="7" key="1">
    <citation type="journal article" date="2019" name="Beilstein J. Org. Chem.">
        <title>Nanangenines: drimane sesquiterpenoids as the dominant metabolite cohort of a novel Australian fungus, Aspergillus nanangensis.</title>
        <authorList>
            <person name="Lacey H.J."/>
            <person name="Gilchrist C.L.M."/>
            <person name="Crombie A."/>
            <person name="Kalaitzis J.A."/>
            <person name="Vuong D."/>
            <person name="Rutledge P.J."/>
            <person name="Turner P."/>
            <person name="Pitt J.I."/>
            <person name="Lacey E."/>
            <person name="Chooi Y.H."/>
            <person name="Piggott A.M."/>
        </authorList>
    </citation>
    <scope>NUCLEOTIDE SEQUENCE</scope>
    <source>
        <strain evidence="7">MST-FP2251</strain>
    </source>
</reference>
<dbReference type="SUPFAM" id="SSF57701">
    <property type="entry name" value="Zn2/Cys6 DNA-binding domain"/>
    <property type="match status" value="1"/>
</dbReference>
<protein>
    <recommendedName>
        <fullName evidence="6">Zn(2)-C6 fungal-type domain-containing protein</fullName>
    </recommendedName>
</protein>
<dbReference type="GO" id="GO:0009893">
    <property type="term" value="P:positive regulation of metabolic process"/>
    <property type="evidence" value="ECO:0007669"/>
    <property type="project" value="UniProtKB-ARBA"/>
</dbReference>
<evidence type="ECO:0000256" key="4">
    <source>
        <dbReference type="ARBA" id="ARBA00023163"/>
    </source>
</evidence>
<dbReference type="PROSITE" id="PS50048">
    <property type="entry name" value="ZN2_CY6_FUNGAL_2"/>
    <property type="match status" value="1"/>
</dbReference>
<proteinExistence type="predicted"/>
<name>A0AAD4CRH8_ASPNN</name>
<sequence>MSPSRGPKITKTKTFAGCWTCRRRKIKCDNSRPCCRRCGDSCEGYNVTLYWMADANERACAVRRKAMLIRDPRLPVSCVSTEIDRMLEELETKATTTDTDAEAVVGPFTAFGMENMAKQPLETSVSLRTRPGEWREDTSSPYLYRLSLYVNNIAAELMHNYVHVVSQVLQPIHHPHNPYRSIYAQQAISAGKIIVGAGGTSSQSATALSHALLAVSAFHLYRCHPQSPHYGDIARLHRLQAMLNLRNALAQGEGETNYYTTMSAMLSMVSIDLMEGGMTEFWIHLQGCDQLSILQPYMLDPSLRRDKLRSIGCFMSVLSQSTNPYMTPMPWMRQIQDVESLLGTTGFHSPDHLILEYTYGTTACLATYLELTISLSQSLTYYNLHKQPVPETLHRAQDLLQNKIRTWSISQEPVVSLLADDDEDTRALISCHVVAFHAATAIYFYTMLDYPVETTTLKTYRMTCVSNLLAAEALKASDSARTRWGPMAPIAWPGFIAGCEADLDERELWETWWTESRKYCLGSIETLWKIVREVWKRRDAGLIEGDIPGWMWVLRRQRRRAMSGG</sequence>
<keyword evidence="2" id="KW-0805">Transcription regulation</keyword>
<dbReference type="Pfam" id="PF00172">
    <property type="entry name" value="Zn_clus"/>
    <property type="match status" value="1"/>
</dbReference>
<dbReference type="Pfam" id="PF11951">
    <property type="entry name" value="Fungal_trans_2"/>
    <property type="match status" value="1"/>
</dbReference>
<keyword evidence="4" id="KW-0804">Transcription</keyword>
<organism evidence="7 8">
    <name type="scientific">Aspergillus nanangensis</name>
    <dbReference type="NCBI Taxonomy" id="2582783"/>
    <lineage>
        <taxon>Eukaryota</taxon>
        <taxon>Fungi</taxon>
        <taxon>Dikarya</taxon>
        <taxon>Ascomycota</taxon>
        <taxon>Pezizomycotina</taxon>
        <taxon>Eurotiomycetes</taxon>
        <taxon>Eurotiomycetidae</taxon>
        <taxon>Eurotiales</taxon>
        <taxon>Aspergillaceae</taxon>
        <taxon>Aspergillus</taxon>
        <taxon>Aspergillus subgen. Circumdati</taxon>
    </lineage>
</organism>
<keyword evidence="8" id="KW-1185">Reference proteome</keyword>
<dbReference type="GO" id="GO:0008270">
    <property type="term" value="F:zinc ion binding"/>
    <property type="evidence" value="ECO:0007669"/>
    <property type="project" value="InterPro"/>
</dbReference>
<keyword evidence="3" id="KW-0238">DNA-binding</keyword>
<dbReference type="InterPro" id="IPR021858">
    <property type="entry name" value="Fun_TF"/>
</dbReference>
<comment type="subcellular location">
    <subcellularLocation>
        <location evidence="1">Nucleus</location>
    </subcellularLocation>
</comment>
<dbReference type="PANTHER" id="PTHR37534:SF46">
    <property type="entry name" value="ZN(II)2CYS6 TRANSCRIPTION FACTOR (EUROFUNG)"/>
    <property type="match status" value="1"/>
</dbReference>
<reference evidence="7" key="2">
    <citation type="submission" date="2020-02" db="EMBL/GenBank/DDBJ databases">
        <authorList>
            <person name="Gilchrist C.L.M."/>
            <person name="Chooi Y.-H."/>
        </authorList>
    </citation>
    <scope>NUCLEOTIDE SEQUENCE</scope>
    <source>
        <strain evidence="7">MST-FP2251</strain>
    </source>
</reference>
<feature type="domain" description="Zn(2)-C6 fungal-type" evidence="6">
    <location>
        <begin position="17"/>
        <end position="38"/>
    </location>
</feature>